<evidence type="ECO:0000313" key="1">
    <source>
        <dbReference type="EMBL" id="KAI9512082.1"/>
    </source>
</evidence>
<comment type="caution">
    <text evidence="1">The sequence shown here is derived from an EMBL/GenBank/DDBJ whole genome shotgun (WGS) entry which is preliminary data.</text>
</comment>
<dbReference type="Proteomes" id="UP001207468">
    <property type="component" value="Unassembled WGS sequence"/>
</dbReference>
<name>A0ACC0ULV8_9AGAM</name>
<dbReference type="EMBL" id="JAGFNK010000013">
    <property type="protein sequence ID" value="KAI9512082.1"/>
    <property type="molecule type" value="Genomic_DNA"/>
</dbReference>
<proteinExistence type="predicted"/>
<sequence length="195" mass="22302">MDLDFVVPQLHRLISHADPFKTYDAAFVYASDSAIQFALFRETHNSLVLSLKVRCTELHWQLSSLAQVCSSSLLSTLVRLDIVDPVPDPRSRWKDEMKTAQWLDLLDLFTTVKDLRLSDQVARHVCQALAELAEERVTEVLPALHNIFVSGVHPLECVPEFIERFVEARQLSGHPVAVHHWKIPEHFLALDQGRF</sequence>
<evidence type="ECO:0000313" key="2">
    <source>
        <dbReference type="Proteomes" id="UP001207468"/>
    </source>
</evidence>
<accession>A0ACC0ULV8</accession>
<protein>
    <submittedName>
        <fullName evidence="1">Uncharacterized protein</fullName>
    </submittedName>
</protein>
<reference evidence="1" key="1">
    <citation type="submission" date="2021-03" db="EMBL/GenBank/DDBJ databases">
        <title>Evolutionary priming and transition to the ectomycorrhizal habit in an iconic lineage of mushroom-forming fungi: is preadaptation a requirement?</title>
        <authorList>
            <consortium name="DOE Joint Genome Institute"/>
            <person name="Looney B.P."/>
            <person name="Miyauchi S."/>
            <person name="Morin E."/>
            <person name="Drula E."/>
            <person name="Courty P.E."/>
            <person name="Chicoki N."/>
            <person name="Fauchery L."/>
            <person name="Kohler A."/>
            <person name="Kuo A."/>
            <person name="LaButti K."/>
            <person name="Pangilinan J."/>
            <person name="Lipzen A."/>
            <person name="Riley R."/>
            <person name="Andreopoulos W."/>
            <person name="He G."/>
            <person name="Johnson J."/>
            <person name="Barry K.W."/>
            <person name="Grigoriev I.V."/>
            <person name="Nagy L."/>
            <person name="Hibbett D."/>
            <person name="Henrissat B."/>
            <person name="Matheny P.B."/>
            <person name="Labbe J."/>
            <person name="Martin A.F."/>
        </authorList>
    </citation>
    <scope>NUCLEOTIDE SEQUENCE</scope>
    <source>
        <strain evidence="1">BPL698</strain>
    </source>
</reference>
<organism evidence="1 2">
    <name type="scientific">Russula earlei</name>
    <dbReference type="NCBI Taxonomy" id="71964"/>
    <lineage>
        <taxon>Eukaryota</taxon>
        <taxon>Fungi</taxon>
        <taxon>Dikarya</taxon>
        <taxon>Basidiomycota</taxon>
        <taxon>Agaricomycotina</taxon>
        <taxon>Agaricomycetes</taxon>
        <taxon>Russulales</taxon>
        <taxon>Russulaceae</taxon>
        <taxon>Russula</taxon>
    </lineage>
</organism>
<keyword evidence="2" id="KW-1185">Reference proteome</keyword>
<gene>
    <name evidence="1" type="ORF">F5148DRAFT_1166043</name>
</gene>